<protein>
    <submittedName>
        <fullName evidence="1">4'-phosphopantetheinyl transferase</fullName>
    </submittedName>
</protein>
<dbReference type="RefSeq" id="WP_109685382.1">
    <property type="nucleotide sequence ID" value="NZ_QGDN01000001.1"/>
</dbReference>
<name>A0A2Y8ZT16_9MICO</name>
<reference evidence="2" key="1">
    <citation type="submission" date="2016-10" db="EMBL/GenBank/DDBJ databases">
        <authorList>
            <person name="Varghese N."/>
            <person name="Submissions S."/>
        </authorList>
    </citation>
    <scope>NUCLEOTIDE SEQUENCE [LARGE SCALE GENOMIC DNA]</scope>
    <source>
        <strain evidence="2">DSM 22951</strain>
    </source>
</reference>
<proteinExistence type="predicted"/>
<dbReference type="AlphaFoldDB" id="A0A2Y8ZT16"/>
<dbReference type="Proteomes" id="UP000250028">
    <property type="component" value="Unassembled WGS sequence"/>
</dbReference>
<dbReference type="GO" id="GO:0000287">
    <property type="term" value="F:magnesium ion binding"/>
    <property type="evidence" value="ECO:0007669"/>
    <property type="project" value="InterPro"/>
</dbReference>
<dbReference type="Gene3D" id="3.90.470.20">
    <property type="entry name" value="4'-phosphopantetheinyl transferase domain"/>
    <property type="match status" value="1"/>
</dbReference>
<keyword evidence="2" id="KW-1185">Reference proteome</keyword>
<dbReference type="EMBL" id="UESZ01000001">
    <property type="protein sequence ID" value="SSA34636.1"/>
    <property type="molecule type" value="Genomic_DNA"/>
</dbReference>
<accession>A0A2Y8ZT16</accession>
<gene>
    <name evidence="1" type="ORF">SAMN04489750_1961</name>
</gene>
<organism evidence="1 2">
    <name type="scientific">Branchiibius hedensis</name>
    <dbReference type="NCBI Taxonomy" id="672460"/>
    <lineage>
        <taxon>Bacteria</taxon>
        <taxon>Bacillati</taxon>
        <taxon>Actinomycetota</taxon>
        <taxon>Actinomycetes</taxon>
        <taxon>Micrococcales</taxon>
        <taxon>Dermacoccaceae</taxon>
        <taxon>Branchiibius</taxon>
    </lineage>
</organism>
<evidence type="ECO:0000313" key="2">
    <source>
        <dbReference type="Proteomes" id="UP000250028"/>
    </source>
</evidence>
<sequence length="209" mass="22257">MKNTVQVWVSSAKGPLDWLNPTERERLSRYKSVTAATDFLVGTTLARFALGAWLGVPEAEVPLDRTCERCGAPHGRPRVAGANLSIAHANGTALVAVGDTPVGVDLEPLGRAVPADCGAADLQDWVRKEAALKLTGDGLRIPMQQIGIETDRVVQWPSDELPDIVIRDLDIPGFTAAVAVAPGAVVELRFTTGPDERRGRPDPRISPGA</sequence>
<keyword evidence="1" id="KW-0808">Transferase</keyword>
<dbReference type="InterPro" id="IPR037143">
    <property type="entry name" value="4-PPantetheinyl_Trfase_dom_sf"/>
</dbReference>
<dbReference type="OrthoDB" id="190168at2"/>
<evidence type="ECO:0000313" key="1">
    <source>
        <dbReference type="EMBL" id="SSA34636.1"/>
    </source>
</evidence>
<dbReference type="GO" id="GO:0008897">
    <property type="term" value="F:holo-[acyl-carrier-protein] synthase activity"/>
    <property type="evidence" value="ECO:0007669"/>
    <property type="project" value="InterPro"/>
</dbReference>
<dbReference type="SUPFAM" id="SSF56214">
    <property type="entry name" value="4'-phosphopantetheinyl transferase"/>
    <property type="match status" value="2"/>
</dbReference>